<dbReference type="EMBL" id="AP022871">
    <property type="protein sequence ID" value="BCB89865.1"/>
    <property type="molecule type" value="Genomic_DNA"/>
</dbReference>
<dbReference type="RefSeq" id="WP_173161913.1">
    <property type="nucleotide sequence ID" value="NZ_AP022871.1"/>
</dbReference>
<sequence length="241" mass="26281">MGVHTYLGRHLRTAERARALDPAFTDSAEELFGHPHRRGVLGGRVRALVVLAAEAVVPQADEDRLAAAIGQAAAEGATVEEVTCVLEIACSIGLHTVSVGLPILLEEMAKQGIDPPGETPRYAELKERIETTGPRPRPLNSIYAAILRMDPDYFAHRVRFIDLPWERLEVLDPEVKHLVSIAIDAVSPQHYVDGLRKHIHEALRIGVTPHAILEVLQLASVTGLRTLDAGLPLVDRAFPPA</sequence>
<dbReference type="GO" id="GO:0051920">
    <property type="term" value="F:peroxiredoxin activity"/>
    <property type="evidence" value="ECO:0007669"/>
    <property type="project" value="InterPro"/>
</dbReference>
<evidence type="ECO:0000313" key="3">
    <source>
        <dbReference type="Proteomes" id="UP000503011"/>
    </source>
</evidence>
<gene>
    <name evidence="2" type="ORF">Psuf_071780</name>
</gene>
<protein>
    <recommendedName>
        <fullName evidence="1">Carboxymuconolactone decarboxylase-like domain-containing protein</fullName>
    </recommendedName>
</protein>
<dbReference type="InterPro" id="IPR003779">
    <property type="entry name" value="CMD-like"/>
</dbReference>
<dbReference type="InterPro" id="IPR029032">
    <property type="entry name" value="AhpD-like"/>
</dbReference>
<evidence type="ECO:0000259" key="1">
    <source>
        <dbReference type="Pfam" id="PF02627"/>
    </source>
</evidence>
<name>A0A6F8YUL1_9ACTN</name>
<proteinExistence type="predicted"/>
<dbReference type="Proteomes" id="UP000503011">
    <property type="component" value="Chromosome"/>
</dbReference>
<dbReference type="PANTHER" id="PTHR33930">
    <property type="entry name" value="ALKYL HYDROPEROXIDE REDUCTASE AHPD"/>
    <property type="match status" value="1"/>
</dbReference>
<dbReference type="Pfam" id="PF02627">
    <property type="entry name" value="CMD"/>
    <property type="match status" value="1"/>
</dbReference>
<keyword evidence="3" id="KW-1185">Reference proteome</keyword>
<evidence type="ECO:0000313" key="2">
    <source>
        <dbReference type="EMBL" id="BCB89865.1"/>
    </source>
</evidence>
<dbReference type="PANTHER" id="PTHR33930:SF2">
    <property type="entry name" value="BLR3452 PROTEIN"/>
    <property type="match status" value="1"/>
</dbReference>
<feature type="domain" description="Carboxymuconolactone decarboxylase-like" evidence="1">
    <location>
        <begin position="165"/>
        <end position="223"/>
    </location>
</feature>
<organism evidence="2 3">
    <name type="scientific">Phytohabitans suffuscus</name>
    <dbReference type="NCBI Taxonomy" id="624315"/>
    <lineage>
        <taxon>Bacteria</taxon>
        <taxon>Bacillati</taxon>
        <taxon>Actinomycetota</taxon>
        <taxon>Actinomycetes</taxon>
        <taxon>Micromonosporales</taxon>
        <taxon>Micromonosporaceae</taxon>
    </lineage>
</organism>
<dbReference type="SUPFAM" id="SSF69118">
    <property type="entry name" value="AhpD-like"/>
    <property type="match status" value="1"/>
</dbReference>
<reference evidence="2 3" key="1">
    <citation type="submission" date="2020-03" db="EMBL/GenBank/DDBJ databases">
        <title>Whole genome shotgun sequence of Phytohabitans suffuscus NBRC 105367.</title>
        <authorList>
            <person name="Komaki H."/>
            <person name="Tamura T."/>
        </authorList>
    </citation>
    <scope>NUCLEOTIDE SEQUENCE [LARGE SCALE GENOMIC DNA]</scope>
    <source>
        <strain evidence="2 3">NBRC 105367</strain>
    </source>
</reference>
<dbReference type="Gene3D" id="1.20.1290.10">
    <property type="entry name" value="AhpD-like"/>
    <property type="match status" value="1"/>
</dbReference>
<dbReference type="KEGG" id="psuu:Psuf_071780"/>
<reference evidence="2 3" key="2">
    <citation type="submission" date="2020-03" db="EMBL/GenBank/DDBJ databases">
        <authorList>
            <person name="Ichikawa N."/>
            <person name="Kimura A."/>
            <person name="Kitahashi Y."/>
            <person name="Uohara A."/>
        </authorList>
    </citation>
    <scope>NUCLEOTIDE SEQUENCE [LARGE SCALE GENOMIC DNA]</scope>
    <source>
        <strain evidence="2 3">NBRC 105367</strain>
    </source>
</reference>
<dbReference type="AlphaFoldDB" id="A0A6F8YUL1"/>
<accession>A0A6F8YUL1</accession>